<proteinExistence type="predicted"/>
<comment type="caution">
    <text evidence="1">The sequence shown here is derived from an EMBL/GenBank/DDBJ whole genome shotgun (WGS) entry which is preliminary data.</text>
</comment>
<organism evidence="1 2">
    <name type="scientific">Marchantia polymorpha subsp. ruderalis</name>
    <dbReference type="NCBI Taxonomy" id="1480154"/>
    <lineage>
        <taxon>Eukaryota</taxon>
        <taxon>Viridiplantae</taxon>
        <taxon>Streptophyta</taxon>
        <taxon>Embryophyta</taxon>
        <taxon>Marchantiophyta</taxon>
        <taxon>Marchantiopsida</taxon>
        <taxon>Marchantiidae</taxon>
        <taxon>Marchantiales</taxon>
        <taxon>Marchantiaceae</taxon>
        <taxon>Marchantia</taxon>
    </lineage>
</organism>
<reference evidence="1" key="1">
    <citation type="submission" date="2016-03" db="EMBL/GenBank/DDBJ databases">
        <title>Mechanisms controlling the formation of the plant cell surface in tip-growing cells are functionally conserved among land plants.</title>
        <authorList>
            <person name="Honkanen S."/>
            <person name="Jones V.A."/>
            <person name="Morieri G."/>
            <person name="Champion C."/>
            <person name="Hetherington A.J."/>
            <person name="Kelly S."/>
            <person name="Saint-Marcoux D."/>
            <person name="Proust H."/>
            <person name="Prescott H."/>
            <person name="Dolan L."/>
        </authorList>
    </citation>
    <scope>NUCLEOTIDE SEQUENCE [LARGE SCALE GENOMIC DNA]</scope>
    <source>
        <tissue evidence="1">Whole gametophyte</tissue>
    </source>
</reference>
<dbReference type="PANTHER" id="PTHR11439">
    <property type="entry name" value="GAG-POL-RELATED RETROTRANSPOSON"/>
    <property type="match status" value="1"/>
</dbReference>
<evidence type="ECO:0000313" key="1">
    <source>
        <dbReference type="EMBL" id="OAE35896.1"/>
    </source>
</evidence>
<keyword evidence="2" id="KW-1185">Reference proteome</keyword>
<evidence type="ECO:0000313" key="2">
    <source>
        <dbReference type="Proteomes" id="UP000077202"/>
    </source>
</evidence>
<sequence>MENCKLVSTALAPHFKLSSAQCPTNVTTKGLMSKIPYDKAVGSLMYLMISTRPDIAMAMVKKCVAQSTTEAEYVAAAEAAKEAISLDRLVAEMGLSHDIVNLHCDNQSLLHLAVNQVMNSLA</sequence>
<dbReference type="AlphaFoldDB" id="A0A176WUD1"/>
<gene>
    <name evidence="1" type="ORF">AXG93_4259s1000</name>
</gene>
<protein>
    <recommendedName>
        <fullName evidence="3">Reverse transcriptase Ty1/copia-type domain-containing protein</fullName>
    </recommendedName>
</protein>
<name>A0A176WUD1_MARPO</name>
<accession>A0A176WUD1</accession>
<dbReference type="EMBL" id="LVLJ01000046">
    <property type="protein sequence ID" value="OAE35896.1"/>
    <property type="molecule type" value="Genomic_DNA"/>
</dbReference>
<dbReference type="PANTHER" id="PTHR11439:SF483">
    <property type="entry name" value="PEPTIDE SYNTHASE GLIP-LIKE, PUTATIVE (AFU_ORTHOLOGUE AFUA_3G12920)-RELATED"/>
    <property type="match status" value="1"/>
</dbReference>
<evidence type="ECO:0008006" key="3">
    <source>
        <dbReference type="Google" id="ProtNLM"/>
    </source>
</evidence>
<dbReference type="Proteomes" id="UP000077202">
    <property type="component" value="Unassembled WGS sequence"/>
</dbReference>